<sequence length="73" mass="8371">MSILNSLFLAHPSLTTVRWRPHFRVQVAETSRSTHFEAFRDGLRQAIPAAFASQRIQVVVDSEQIPQFEGYLD</sequence>
<evidence type="ECO:0000313" key="2">
    <source>
        <dbReference type="Proteomes" id="UP000815677"/>
    </source>
</evidence>
<keyword evidence="2" id="KW-1185">Reference proteome</keyword>
<gene>
    <name evidence="1" type="ORF">MCHLO_07753</name>
</gene>
<accession>A0ABQ0LHJ7</accession>
<protein>
    <submittedName>
        <fullName evidence="1">Uncharacterized protein</fullName>
    </submittedName>
</protein>
<reference evidence="1" key="1">
    <citation type="submission" date="2014-09" db="EMBL/GenBank/DDBJ databases">
        <title>Genome sequence of the luminous mushroom Mycena chlorophos for searching fungal bioluminescence genes.</title>
        <authorList>
            <person name="Tanaka Y."/>
            <person name="Kasuga D."/>
            <person name="Oba Y."/>
            <person name="Hase S."/>
            <person name="Sato K."/>
            <person name="Oba Y."/>
            <person name="Sakakibara Y."/>
        </authorList>
    </citation>
    <scope>NUCLEOTIDE SEQUENCE</scope>
</reference>
<dbReference type="EMBL" id="DF846519">
    <property type="protein sequence ID" value="GAT50517.1"/>
    <property type="molecule type" value="Genomic_DNA"/>
</dbReference>
<organism evidence="1 2">
    <name type="scientific">Mycena chlorophos</name>
    <name type="common">Agaric fungus</name>
    <name type="synonym">Agaricus chlorophos</name>
    <dbReference type="NCBI Taxonomy" id="658473"/>
    <lineage>
        <taxon>Eukaryota</taxon>
        <taxon>Fungi</taxon>
        <taxon>Dikarya</taxon>
        <taxon>Basidiomycota</taxon>
        <taxon>Agaricomycotina</taxon>
        <taxon>Agaricomycetes</taxon>
        <taxon>Agaricomycetidae</taxon>
        <taxon>Agaricales</taxon>
        <taxon>Marasmiineae</taxon>
        <taxon>Mycenaceae</taxon>
        <taxon>Mycena</taxon>
    </lineage>
</organism>
<name>A0ABQ0LHJ7_MYCCL</name>
<proteinExistence type="predicted"/>
<evidence type="ECO:0000313" key="1">
    <source>
        <dbReference type="EMBL" id="GAT50517.1"/>
    </source>
</evidence>
<dbReference type="Proteomes" id="UP000815677">
    <property type="component" value="Unassembled WGS sequence"/>
</dbReference>